<dbReference type="AlphaFoldDB" id="A0A2A6LQV9"/>
<organism evidence="1 2">
    <name type="scientific">Rhizobium fredii</name>
    <name type="common">Sinorhizobium fredii</name>
    <dbReference type="NCBI Taxonomy" id="380"/>
    <lineage>
        <taxon>Bacteria</taxon>
        <taxon>Pseudomonadati</taxon>
        <taxon>Pseudomonadota</taxon>
        <taxon>Alphaproteobacteria</taxon>
        <taxon>Hyphomicrobiales</taxon>
        <taxon>Rhizobiaceae</taxon>
        <taxon>Sinorhizobium/Ensifer group</taxon>
        <taxon>Sinorhizobium</taxon>
    </lineage>
</organism>
<proteinExistence type="predicted"/>
<gene>
    <name evidence="1" type="ORF">CO661_28380</name>
</gene>
<protein>
    <submittedName>
        <fullName evidence="1">Uncharacterized protein</fullName>
    </submittedName>
</protein>
<evidence type="ECO:0000313" key="1">
    <source>
        <dbReference type="EMBL" id="PDT44499.1"/>
    </source>
</evidence>
<sequence length="65" mass="7196">MAPLAASPPEQFYTSGKSHLRDRSGLRSLSDLASTLGLSSVWFQTLFPPQTRVRSDELPAALWLH</sequence>
<dbReference type="Proteomes" id="UP000220353">
    <property type="component" value="Unassembled WGS sequence"/>
</dbReference>
<reference evidence="1 2" key="1">
    <citation type="submission" date="2017-09" db="EMBL/GenBank/DDBJ databases">
        <title>Comparative genomics of rhizobia isolated from Phaseolus vulgaris in China.</title>
        <authorList>
            <person name="Tong W."/>
        </authorList>
    </citation>
    <scope>NUCLEOTIDE SEQUENCE [LARGE SCALE GENOMIC DNA]</scope>
    <source>
        <strain evidence="1 2">PCH1</strain>
    </source>
</reference>
<comment type="caution">
    <text evidence="1">The sequence shown here is derived from an EMBL/GenBank/DDBJ whole genome shotgun (WGS) entry which is preliminary data.</text>
</comment>
<accession>A0A2A6LQV9</accession>
<evidence type="ECO:0000313" key="2">
    <source>
        <dbReference type="Proteomes" id="UP000220353"/>
    </source>
</evidence>
<name>A0A2A6LQV9_RHIFR</name>
<dbReference type="EMBL" id="NWTC01000031">
    <property type="protein sequence ID" value="PDT44499.1"/>
    <property type="molecule type" value="Genomic_DNA"/>
</dbReference>